<gene>
    <name evidence="1" type="ORF">NIES37_34970</name>
</gene>
<protein>
    <recommendedName>
        <fullName evidence="3">Bacteriocin</fullName>
    </recommendedName>
</protein>
<keyword evidence="2" id="KW-1185">Reference proteome</keyword>
<dbReference type="EMBL" id="AP018248">
    <property type="protein sequence ID" value="BAY99514.1"/>
    <property type="molecule type" value="Genomic_DNA"/>
</dbReference>
<organism evidence="1 2">
    <name type="scientific">Tolypothrix tenuis PCC 7101</name>
    <dbReference type="NCBI Taxonomy" id="231146"/>
    <lineage>
        <taxon>Bacteria</taxon>
        <taxon>Bacillati</taxon>
        <taxon>Cyanobacteriota</taxon>
        <taxon>Cyanophyceae</taxon>
        <taxon>Nostocales</taxon>
        <taxon>Tolypothrichaceae</taxon>
        <taxon>Tolypothrix</taxon>
    </lineage>
</organism>
<accession>A0A1Z4N1C5</accession>
<sequence>MENEKPMESQELSVAELATIAGGIAVGEPYPGQYPKGDIYNEVNGAIAKQLENIKIPNWKDKYEYSHTYNSESSSS</sequence>
<evidence type="ECO:0000313" key="1">
    <source>
        <dbReference type="EMBL" id="BAY99514.1"/>
    </source>
</evidence>
<reference evidence="1 2" key="1">
    <citation type="submission" date="2017-06" db="EMBL/GenBank/DDBJ databases">
        <title>Genome sequencing of cyanobaciteial culture collection at National Institute for Environmental Studies (NIES).</title>
        <authorList>
            <person name="Hirose Y."/>
            <person name="Shimura Y."/>
            <person name="Fujisawa T."/>
            <person name="Nakamura Y."/>
            <person name="Kawachi M."/>
        </authorList>
    </citation>
    <scope>NUCLEOTIDE SEQUENCE [LARGE SCALE GENOMIC DNA]</scope>
    <source>
        <strain evidence="1 2">NIES-37</strain>
    </source>
</reference>
<evidence type="ECO:0008006" key="3">
    <source>
        <dbReference type="Google" id="ProtNLM"/>
    </source>
</evidence>
<dbReference type="AlphaFoldDB" id="A0A1Z4N1C5"/>
<dbReference type="RefSeq" id="WP_096577707.1">
    <property type="nucleotide sequence ID" value="NZ_CAWNJS010000001.1"/>
</dbReference>
<evidence type="ECO:0000313" key="2">
    <source>
        <dbReference type="Proteomes" id="UP000218785"/>
    </source>
</evidence>
<dbReference type="Proteomes" id="UP000218785">
    <property type="component" value="Chromosome"/>
</dbReference>
<dbReference type="KEGG" id="ttq:NIES37_34970"/>
<proteinExistence type="predicted"/>
<name>A0A1Z4N1C5_9CYAN</name>